<dbReference type="SUPFAM" id="SSF88723">
    <property type="entry name" value="PIN domain-like"/>
    <property type="match status" value="1"/>
</dbReference>
<dbReference type="PANTHER" id="PTHR33653">
    <property type="entry name" value="RIBONUCLEASE VAPC2"/>
    <property type="match status" value="1"/>
</dbReference>
<evidence type="ECO:0000256" key="7">
    <source>
        <dbReference type="ARBA" id="ARBA00038093"/>
    </source>
</evidence>
<name>A0A418KR65_9ACTN</name>
<dbReference type="Pfam" id="PF01850">
    <property type="entry name" value="PIN"/>
    <property type="match status" value="1"/>
</dbReference>
<evidence type="ECO:0000256" key="5">
    <source>
        <dbReference type="ARBA" id="ARBA00022801"/>
    </source>
</evidence>
<evidence type="ECO:0000256" key="8">
    <source>
        <dbReference type="HAMAP-Rule" id="MF_00265"/>
    </source>
</evidence>
<keyword evidence="4 8" id="KW-0479">Metal-binding</keyword>
<evidence type="ECO:0000313" key="10">
    <source>
        <dbReference type="EMBL" id="RIQ24282.1"/>
    </source>
</evidence>
<dbReference type="GO" id="GO:0090729">
    <property type="term" value="F:toxin activity"/>
    <property type="evidence" value="ECO:0007669"/>
    <property type="project" value="UniProtKB-KW"/>
</dbReference>
<keyword evidence="6 8" id="KW-0460">Magnesium</keyword>
<proteinExistence type="inferred from homology"/>
<dbReference type="EMBL" id="QUAL01000118">
    <property type="protein sequence ID" value="RIQ24282.1"/>
    <property type="molecule type" value="Genomic_DNA"/>
</dbReference>
<gene>
    <name evidence="8" type="primary">vapC</name>
    <name evidence="10" type="ORF">DY240_12175</name>
</gene>
<comment type="caution">
    <text evidence="10">The sequence shown here is derived from an EMBL/GenBank/DDBJ whole genome shotgun (WGS) entry which is preliminary data.</text>
</comment>
<sequence length="135" mass="15100">MKYLIDTSALVRVLRRQVTPEWHDLVSRGLVAVCEPVLIECLAIANAKSYEQVEDDLRAAYPWVPVPDDAWESVRVLRQQLAARSAHQGLSVADHLVVATALHHRLTVLHEDADFETVARMVPQLAQVRVSHPPG</sequence>
<evidence type="ECO:0000256" key="1">
    <source>
        <dbReference type="ARBA" id="ARBA00001946"/>
    </source>
</evidence>
<dbReference type="HAMAP" id="MF_00265">
    <property type="entry name" value="VapC_Nob1"/>
    <property type="match status" value="1"/>
</dbReference>
<evidence type="ECO:0000256" key="2">
    <source>
        <dbReference type="ARBA" id="ARBA00022649"/>
    </source>
</evidence>
<feature type="domain" description="PIN" evidence="9">
    <location>
        <begin position="3"/>
        <end position="120"/>
    </location>
</feature>
<keyword evidence="5 8" id="KW-0378">Hydrolase</keyword>
<feature type="binding site" evidence="8">
    <location>
        <position position="6"/>
    </location>
    <ligand>
        <name>Mg(2+)</name>
        <dbReference type="ChEBI" id="CHEBI:18420"/>
    </ligand>
</feature>
<dbReference type="GO" id="GO:0016787">
    <property type="term" value="F:hydrolase activity"/>
    <property type="evidence" value="ECO:0007669"/>
    <property type="project" value="UniProtKB-KW"/>
</dbReference>
<keyword evidence="2 8" id="KW-1277">Toxin-antitoxin system</keyword>
<dbReference type="GO" id="GO:0000287">
    <property type="term" value="F:magnesium ion binding"/>
    <property type="evidence" value="ECO:0007669"/>
    <property type="project" value="UniProtKB-UniRule"/>
</dbReference>
<reference evidence="10 11" key="1">
    <citation type="submission" date="2018-09" db="EMBL/GenBank/DDBJ databases">
        <title>Isolation, diversity and antifungal activity of actinobacteria from wheat.</title>
        <authorList>
            <person name="Han C."/>
        </authorList>
    </citation>
    <scope>NUCLEOTIDE SEQUENCE [LARGE SCALE GENOMIC DNA]</scope>
    <source>
        <strain evidence="10 11">NEAU-YY265</strain>
    </source>
</reference>
<dbReference type="GO" id="GO:0004540">
    <property type="term" value="F:RNA nuclease activity"/>
    <property type="evidence" value="ECO:0007669"/>
    <property type="project" value="InterPro"/>
</dbReference>
<dbReference type="InterPro" id="IPR050556">
    <property type="entry name" value="Type_II_TA_system_RNase"/>
</dbReference>
<dbReference type="Proteomes" id="UP000284057">
    <property type="component" value="Unassembled WGS sequence"/>
</dbReference>
<keyword evidence="3 8" id="KW-0540">Nuclease</keyword>
<dbReference type="RefSeq" id="WP_119660152.1">
    <property type="nucleotide sequence ID" value="NZ_QUAL01000118.1"/>
</dbReference>
<evidence type="ECO:0000259" key="9">
    <source>
        <dbReference type="Pfam" id="PF01850"/>
    </source>
</evidence>
<accession>A0A418KR65</accession>
<dbReference type="OrthoDB" id="5185254at2"/>
<dbReference type="InterPro" id="IPR029060">
    <property type="entry name" value="PIN-like_dom_sf"/>
</dbReference>
<feature type="binding site" evidence="8">
    <location>
        <position position="94"/>
    </location>
    <ligand>
        <name>Mg(2+)</name>
        <dbReference type="ChEBI" id="CHEBI:18420"/>
    </ligand>
</feature>
<comment type="similarity">
    <text evidence="7 8">Belongs to the PINc/VapC protein family.</text>
</comment>
<protein>
    <recommendedName>
        <fullName evidence="8">Ribonuclease VapC</fullName>
        <shortName evidence="8">RNase VapC</shortName>
        <ecNumber evidence="8">3.1.-.-</ecNumber>
    </recommendedName>
    <alternativeName>
        <fullName evidence="8">Toxin VapC</fullName>
    </alternativeName>
</protein>
<dbReference type="Gene3D" id="3.40.50.1010">
    <property type="entry name" value="5'-nuclease"/>
    <property type="match status" value="1"/>
</dbReference>
<dbReference type="EC" id="3.1.-.-" evidence="8"/>
<evidence type="ECO:0000256" key="3">
    <source>
        <dbReference type="ARBA" id="ARBA00022722"/>
    </source>
</evidence>
<evidence type="ECO:0000313" key="11">
    <source>
        <dbReference type="Proteomes" id="UP000284057"/>
    </source>
</evidence>
<keyword evidence="8" id="KW-0800">Toxin</keyword>
<organism evidence="10 11">
    <name type="scientific">Jiangella rhizosphaerae</name>
    <dbReference type="NCBI Taxonomy" id="2293569"/>
    <lineage>
        <taxon>Bacteria</taxon>
        <taxon>Bacillati</taxon>
        <taxon>Actinomycetota</taxon>
        <taxon>Actinomycetes</taxon>
        <taxon>Jiangellales</taxon>
        <taxon>Jiangellaceae</taxon>
        <taxon>Jiangella</taxon>
    </lineage>
</organism>
<comment type="cofactor">
    <cofactor evidence="1 8">
        <name>Mg(2+)</name>
        <dbReference type="ChEBI" id="CHEBI:18420"/>
    </cofactor>
</comment>
<dbReference type="PANTHER" id="PTHR33653:SF1">
    <property type="entry name" value="RIBONUCLEASE VAPC2"/>
    <property type="match status" value="1"/>
</dbReference>
<evidence type="ECO:0000256" key="4">
    <source>
        <dbReference type="ARBA" id="ARBA00022723"/>
    </source>
</evidence>
<comment type="function">
    <text evidence="8">Toxic component of a toxin-antitoxin (TA) system. An RNase.</text>
</comment>
<dbReference type="AlphaFoldDB" id="A0A418KR65"/>
<dbReference type="InterPro" id="IPR022907">
    <property type="entry name" value="VapC_family"/>
</dbReference>
<keyword evidence="11" id="KW-1185">Reference proteome</keyword>
<dbReference type="InterPro" id="IPR002716">
    <property type="entry name" value="PIN_dom"/>
</dbReference>
<evidence type="ECO:0000256" key="6">
    <source>
        <dbReference type="ARBA" id="ARBA00022842"/>
    </source>
</evidence>